<name>A0A560FGF9_9PROT</name>
<proteinExistence type="predicted"/>
<accession>A0A560FGF9</accession>
<protein>
    <submittedName>
        <fullName evidence="1">Uncharacterized protein</fullName>
    </submittedName>
</protein>
<sequence length="65" mass="7104">MSRLDHRPTDERVRAARAIAYPDQGDVIDALCEGIEALAGSRPLSAKTLAVLAERRAVKARYPKS</sequence>
<comment type="caution">
    <text evidence="1">The sequence shown here is derived from an EMBL/GenBank/DDBJ whole genome shotgun (WGS) entry which is preliminary data.</text>
</comment>
<gene>
    <name evidence="1" type="ORF">FBZ89_10683</name>
</gene>
<dbReference type="Proteomes" id="UP000319859">
    <property type="component" value="Unassembled WGS sequence"/>
</dbReference>
<dbReference type="EMBL" id="VITN01000006">
    <property type="protein sequence ID" value="TWB20684.1"/>
    <property type="molecule type" value="Genomic_DNA"/>
</dbReference>
<dbReference type="OrthoDB" id="9918519at2"/>
<reference evidence="1 2" key="1">
    <citation type="submission" date="2019-06" db="EMBL/GenBank/DDBJ databases">
        <title>Genomic Encyclopedia of Type Strains, Phase IV (KMG-V): Genome sequencing to study the core and pangenomes of soil and plant-associated prokaryotes.</title>
        <authorList>
            <person name="Whitman W."/>
        </authorList>
    </citation>
    <scope>NUCLEOTIDE SEQUENCE [LARGE SCALE GENOMIC DNA]</scope>
    <source>
        <strain evidence="1 2">BR 11880</strain>
    </source>
</reference>
<dbReference type="RefSeq" id="WP_145750205.1">
    <property type="nucleotide sequence ID" value="NZ_VITN01000006.1"/>
</dbReference>
<organism evidence="1 2">
    <name type="scientific">Nitrospirillum amazonense</name>
    <dbReference type="NCBI Taxonomy" id="28077"/>
    <lineage>
        <taxon>Bacteria</taxon>
        <taxon>Pseudomonadati</taxon>
        <taxon>Pseudomonadota</taxon>
        <taxon>Alphaproteobacteria</taxon>
        <taxon>Rhodospirillales</taxon>
        <taxon>Azospirillaceae</taxon>
        <taxon>Nitrospirillum</taxon>
    </lineage>
</organism>
<evidence type="ECO:0000313" key="2">
    <source>
        <dbReference type="Proteomes" id="UP000319859"/>
    </source>
</evidence>
<evidence type="ECO:0000313" key="1">
    <source>
        <dbReference type="EMBL" id="TWB20684.1"/>
    </source>
</evidence>
<dbReference type="AlphaFoldDB" id="A0A560FGF9"/>